<organism evidence="3 4">
    <name type="scientific">Neurospora hispaniola</name>
    <dbReference type="NCBI Taxonomy" id="588809"/>
    <lineage>
        <taxon>Eukaryota</taxon>
        <taxon>Fungi</taxon>
        <taxon>Dikarya</taxon>
        <taxon>Ascomycota</taxon>
        <taxon>Pezizomycotina</taxon>
        <taxon>Sordariomycetes</taxon>
        <taxon>Sordariomycetidae</taxon>
        <taxon>Sordariales</taxon>
        <taxon>Sordariaceae</taxon>
        <taxon>Neurospora</taxon>
    </lineage>
</organism>
<feature type="chain" id="PRO_5042599541" description="Secreted protein" evidence="2">
    <location>
        <begin position="21"/>
        <end position="87"/>
    </location>
</feature>
<evidence type="ECO:0000256" key="1">
    <source>
        <dbReference type="SAM" id="MobiDB-lite"/>
    </source>
</evidence>
<keyword evidence="2" id="KW-0732">Signal</keyword>
<protein>
    <recommendedName>
        <fullName evidence="5">Secreted protein</fullName>
    </recommendedName>
</protein>
<proteinExistence type="predicted"/>
<feature type="region of interest" description="Disordered" evidence="1">
    <location>
        <begin position="50"/>
        <end position="79"/>
    </location>
</feature>
<keyword evidence="4" id="KW-1185">Reference proteome</keyword>
<comment type="caution">
    <text evidence="3">The sequence shown here is derived from an EMBL/GenBank/DDBJ whole genome shotgun (WGS) entry which is preliminary data.</text>
</comment>
<feature type="signal peptide" evidence="2">
    <location>
        <begin position="1"/>
        <end position="20"/>
    </location>
</feature>
<dbReference type="RefSeq" id="XP_062689547.1">
    <property type="nucleotide sequence ID" value="XM_062837566.1"/>
</dbReference>
<evidence type="ECO:0000256" key="2">
    <source>
        <dbReference type="SAM" id="SignalP"/>
    </source>
</evidence>
<dbReference type="GeneID" id="87875188"/>
<dbReference type="AlphaFoldDB" id="A0AAJ0I1J1"/>
<name>A0AAJ0I1J1_9PEZI</name>
<feature type="compositionally biased region" description="Basic residues" evidence="1">
    <location>
        <begin position="52"/>
        <end position="61"/>
    </location>
</feature>
<dbReference type="EMBL" id="JAULSX010000007">
    <property type="protein sequence ID" value="KAK3487420.1"/>
    <property type="molecule type" value="Genomic_DNA"/>
</dbReference>
<sequence length="87" mass="9724">MPRCHASVGGLILLVHCCAADRRYSPHKEPVCIAPVHVLPYAVTTPFSQKQTVRRWRKRPRNGQPGTPNSTAARPFRPFPAVHLNCT</sequence>
<evidence type="ECO:0008006" key="5">
    <source>
        <dbReference type="Google" id="ProtNLM"/>
    </source>
</evidence>
<evidence type="ECO:0000313" key="4">
    <source>
        <dbReference type="Proteomes" id="UP001285908"/>
    </source>
</evidence>
<evidence type="ECO:0000313" key="3">
    <source>
        <dbReference type="EMBL" id="KAK3487420.1"/>
    </source>
</evidence>
<gene>
    <name evidence="3" type="ORF">B0T23DRAFT_385846</name>
</gene>
<dbReference type="Proteomes" id="UP001285908">
    <property type="component" value="Unassembled WGS sequence"/>
</dbReference>
<reference evidence="3 4" key="1">
    <citation type="journal article" date="2023" name="Mol. Phylogenet. Evol.">
        <title>Genome-scale phylogeny and comparative genomics of the fungal order Sordariales.</title>
        <authorList>
            <person name="Hensen N."/>
            <person name="Bonometti L."/>
            <person name="Westerberg I."/>
            <person name="Brannstrom I.O."/>
            <person name="Guillou S."/>
            <person name="Cros-Aarteil S."/>
            <person name="Calhoun S."/>
            <person name="Haridas S."/>
            <person name="Kuo A."/>
            <person name="Mondo S."/>
            <person name="Pangilinan J."/>
            <person name="Riley R."/>
            <person name="LaButti K."/>
            <person name="Andreopoulos B."/>
            <person name="Lipzen A."/>
            <person name="Chen C."/>
            <person name="Yan M."/>
            <person name="Daum C."/>
            <person name="Ng V."/>
            <person name="Clum A."/>
            <person name="Steindorff A."/>
            <person name="Ohm R.A."/>
            <person name="Martin F."/>
            <person name="Silar P."/>
            <person name="Natvig D.O."/>
            <person name="Lalanne C."/>
            <person name="Gautier V."/>
            <person name="Ament-Velasquez S.L."/>
            <person name="Kruys A."/>
            <person name="Hutchinson M.I."/>
            <person name="Powell A.J."/>
            <person name="Barry K."/>
            <person name="Miller A.N."/>
            <person name="Grigoriev I.V."/>
            <person name="Debuchy R."/>
            <person name="Gladieux P."/>
            <person name="Hiltunen Thoren M."/>
            <person name="Johannesson H."/>
        </authorList>
    </citation>
    <scope>NUCLEOTIDE SEQUENCE [LARGE SCALE GENOMIC DNA]</scope>
    <source>
        <strain evidence="3 4">FGSC 10403</strain>
    </source>
</reference>
<accession>A0AAJ0I1J1</accession>